<name>A0A177CZP1_9PLEO</name>
<dbReference type="EMBL" id="KV441548">
    <property type="protein sequence ID" value="OAG12591.1"/>
    <property type="molecule type" value="Genomic_DNA"/>
</dbReference>
<feature type="region of interest" description="Disordered" evidence="1">
    <location>
        <begin position="148"/>
        <end position="176"/>
    </location>
</feature>
<dbReference type="Proteomes" id="UP000077069">
    <property type="component" value="Unassembled WGS sequence"/>
</dbReference>
<gene>
    <name evidence="2" type="ORF">CC84DRAFT_129523</name>
</gene>
<feature type="compositionally biased region" description="Polar residues" evidence="1">
    <location>
        <begin position="318"/>
        <end position="334"/>
    </location>
</feature>
<keyword evidence="3" id="KW-1185">Reference proteome</keyword>
<feature type="region of interest" description="Disordered" evidence="1">
    <location>
        <begin position="1"/>
        <end position="21"/>
    </location>
</feature>
<evidence type="ECO:0000256" key="1">
    <source>
        <dbReference type="SAM" id="MobiDB-lite"/>
    </source>
</evidence>
<dbReference type="AlphaFoldDB" id="A0A177CZP1"/>
<feature type="compositionally biased region" description="Basic and acidic residues" evidence="1">
    <location>
        <begin position="1"/>
        <end position="10"/>
    </location>
</feature>
<sequence length="367" mass="39608">MRGRSPREDFSLLPDPSESRRRRRYALQKIPALAATIIEEQHPYRGYNSANLLRAHTEHSLSWTEAGDHHPGATTLSRPIQPYDLPPPDCADFAASYLATGVAPGAMAAGNVRMNRAQEFLSPNVNRPHQPGMRFRPTTHEVYRATPDQGRQSAGAPGDVHRPSNVPSNSNYPTTYPGHWSETHVMAPGITVANPQFHSGVNHYPASHTSQEQILYAGPAAHSQGTGFETYPQTNYVYPSRPELRSDLWNYRYSVGPSAGYSDQTVHAVQSGNGGYYNAIPPVVHGQAVDGHDADASSATGGNVSAFDGLSPTSLFQDSAYGGQSSTDQSTCGSASPYHTPIDFDPKGPVSAPATQHGFVSREDMNG</sequence>
<reference evidence="2 3" key="1">
    <citation type="submission" date="2016-05" db="EMBL/GenBank/DDBJ databases">
        <title>Comparative analysis of secretome profiles of manganese(II)-oxidizing ascomycete fungi.</title>
        <authorList>
            <consortium name="DOE Joint Genome Institute"/>
            <person name="Zeiner C.A."/>
            <person name="Purvine S.O."/>
            <person name="Zink E.M."/>
            <person name="Wu S."/>
            <person name="Pasa-Tolic L."/>
            <person name="Chaput D.L."/>
            <person name="Haridas S."/>
            <person name="Grigoriev I.V."/>
            <person name="Santelli C.M."/>
            <person name="Hansel C.M."/>
        </authorList>
    </citation>
    <scope>NUCLEOTIDE SEQUENCE [LARGE SCALE GENOMIC DNA]</scope>
    <source>
        <strain evidence="2 3">AP3s5-JAC2a</strain>
    </source>
</reference>
<dbReference type="RefSeq" id="XP_018042956.1">
    <property type="nucleotide sequence ID" value="XM_018185370.1"/>
</dbReference>
<accession>A0A177CZP1</accession>
<protein>
    <submittedName>
        <fullName evidence="2">Uncharacterized protein</fullName>
    </submittedName>
</protein>
<dbReference type="InParanoid" id="A0A177CZP1"/>
<feature type="compositionally biased region" description="Polar residues" evidence="1">
    <location>
        <begin position="165"/>
        <end position="174"/>
    </location>
</feature>
<dbReference type="GeneID" id="28768856"/>
<proteinExistence type="predicted"/>
<evidence type="ECO:0000313" key="3">
    <source>
        <dbReference type="Proteomes" id="UP000077069"/>
    </source>
</evidence>
<organism evidence="2 3">
    <name type="scientific">Paraphaeosphaeria sporulosa</name>
    <dbReference type="NCBI Taxonomy" id="1460663"/>
    <lineage>
        <taxon>Eukaryota</taxon>
        <taxon>Fungi</taxon>
        <taxon>Dikarya</taxon>
        <taxon>Ascomycota</taxon>
        <taxon>Pezizomycotina</taxon>
        <taxon>Dothideomycetes</taxon>
        <taxon>Pleosporomycetidae</taxon>
        <taxon>Pleosporales</taxon>
        <taxon>Massarineae</taxon>
        <taxon>Didymosphaeriaceae</taxon>
        <taxon>Paraphaeosphaeria</taxon>
    </lineage>
</organism>
<feature type="region of interest" description="Disordered" evidence="1">
    <location>
        <begin position="318"/>
        <end position="367"/>
    </location>
</feature>
<evidence type="ECO:0000313" key="2">
    <source>
        <dbReference type="EMBL" id="OAG12591.1"/>
    </source>
</evidence>